<dbReference type="AlphaFoldDB" id="W1PUA5"/>
<dbReference type="PANTHER" id="PTHR34427:SF5">
    <property type="entry name" value="DUF4283 DOMAIN-CONTAINING PROTEIN"/>
    <property type="match status" value="1"/>
</dbReference>
<dbReference type="EMBL" id="KI392771">
    <property type="protein sequence ID" value="ERN10875.1"/>
    <property type="molecule type" value="Genomic_DNA"/>
</dbReference>
<organism evidence="2 3">
    <name type="scientific">Amborella trichopoda</name>
    <dbReference type="NCBI Taxonomy" id="13333"/>
    <lineage>
        <taxon>Eukaryota</taxon>
        <taxon>Viridiplantae</taxon>
        <taxon>Streptophyta</taxon>
        <taxon>Embryophyta</taxon>
        <taxon>Tracheophyta</taxon>
        <taxon>Spermatophyta</taxon>
        <taxon>Magnoliopsida</taxon>
        <taxon>Amborellales</taxon>
        <taxon>Amborellaceae</taxon>
        <taxon>Amborella</taxon>
    </lineage>
</organism>
<evidence type="ECO:0000256" key="1">
    <source>
        <dbReference type="SAM" id="MobiDB-lite"/>
    </source>
</evidence>
<dbReference type="Proteomes" id="UP000017836">
    <property type="component" value="Unassembled WGS sequence"/>
</dbReference>
<protein>
    <submittedName>
        <fullName evidence="2">Uncharacterized protein</fullName>
    </submittedName>
</protein>
<feature type="region of interest" description="Disordered" evidence="1">
    <location>
        <begin position="268"/>
        <end position="293"/>
    </location>
</feature>
<evidence type="ECO:0000313" key="2">
    <source>
        <dbReference type="EMBL" id="ERN10875.1"/>
    </source>
</evidence>
<dbReference type="HOGENOM" id="CLU_803123_0_0_1"/>
<accession>W1PUA5</accession>
<sequence length="346" mass="37928">KLHKNLASFLAGRFFPRRDDIQGIECWGQDFWKESNLGCRKLFDSSIPFSFPSESTTQRALQSTTPRFKGASLSLIAWSPDLSASKKHHIWAIFSHIPLHLWHPTTFNALGDRLGADHNPSLAKVAAPGNPSHPLHSFRLAFQGDHRIITDLIATRGPNQSHVDVSPIALPQSLSPNRSPNTSVISLPHLRYSMQKVASCLHLCSLLGHACAMFCPFQPTSWQHAIHLSTPSCTSLWKCCRPYPLTRNPTQAIPSLIQLNGDDTLLIRHAGPSSPSSLSSPHPTPSPSSSTLLALTPKHSNQRSCTYPPGWLGASGTPATYVNPDSLSFISQAYAFLPPKNHQNSP</sequence>
<feature type="compositionally biased region" description="Low complexity" evidence="1">
    <location>
        <begin position="272"/>
        <end position="293"/>
    </location>
</feature>
<keyword evidence="3" id="KW-1185">Reference proteome</keyword>
<dbReference type="PANTHER" id="PTHR34427">
    <property type="entry name" value="DUF4283 DOMAIN PROTEIN"/>
    <property type="match status" value="1"/>
</dbReference>
<proteinExistence type="predicted"/>
<dbReference type="Gramene" id="ERN10875">
    <property type="protein sequence ID" value="ERN10875"/>
    <property type="gene ID" value="AMTR_s00167p00027460"/>
</dbReference>
<evidence type="ECO:0000313" key="3">
    <source>
        <dbReference type="Proteomes" id="UP000017836"/>
    </source>
</evidence>
<gene>
    <name evidence="2" type="ORF">AMTR_s00167p00027460</name>
</gene>
<reference evidence="3" key="1">
    <citation type="journal article" date="2013" name="Science">
        <title>The Amborella genome and the evolution of flowering plants.</title>
        <authorList>
            <consortium name="Amborella Genome Project"/>
        </authorList>
    </citation>
    <scope>NUCLEOTIDE SEQUENCE [LARGE SCALE GENOMIC DNA]</scope>
</reference>
<name>W1PUA5_AMBTC</name>
<feature type="non-terminal residue" evidence="2">
    <location>
        <position position="1"/>
    </location>
</feature>
<feature type="non-terminal residue" evidence="2">
    <location>
        <position position="346"/>
    </location>
</feature>